<evidence type="ECO:0000313" key="1">
    <source>
        <dbReference type="EMBL" id="KNC86077.1"/>
    </source>
</evidence>
<keyword evidence="2" id="KW-1185">Reference proteome</keyword>
<accession>A0A0L0GAP6</accession>
<organism evidence="1 2">
    <name type="scientific">Sphaeroforma arctica JP610</name>
    <dbReference type="NCBI Taxonomy" id="667725"/>
    <lineage>
        <taxon>Eukaryota</taxon>
        <taxon>Ichthyosporea</taxon>
        <taxon>Ichthyophonida</taxon>
        <taxon>Sphaeroforma</taxon>
    </lineage>
</organism>
<dbReference type="AlphaFoldDB" id="A0A0L0GAP6"/>
<proteinExistence type="predicted"/>
<protein>
    <submittedName>
        <fullName evidence="1">Uncharacterized protein</fullName>
    </submittedName>
</protein>
<name>A0A0L0GAP6_9EUKA</name>
<evidence type="ECO:0000313" key="2">
    <source>
        <dbReference type="Proteomes" id="UP000054560"/>
    </source>
</evidence>
<dbReference type="Proteomes" id="UP000054560">
    <property type="component" value="Unassembled WGS sequence"/>
</dbReference>
<dbReference type="EMBL" id="KQ241669">
    <property type="protein sequence ID" value="KNC86077.1"/>
    <property type="molecule type" value="Genomic_DNA"/>
</dbReference>
<sequence length="205" mass="24276">MKDCGKSDHDVCIAIGGFMSELTQIRTHIGDKISEPEMTKLFKMSEFSKWPTHKYDSMADCRYAIEFVYVAKDLFARTNMPLVQYLSLVQELLRQTDATEVSRTALNNIRSSRQLWKDFTDVEDYNISIIDNLRRTPVDCLLERWLNDFYDTRMNVEVRAARLRRTMFELEKGYKNNVRESINRQFSSSQNLHIFWLSPWLDTFT</sequence>
<reference evidence="1 2" key="1">
    <citation type="submission" date="2011-02" db="EMBL/GenBank/DDBJ databases">
        <title>The Genome Sequence of Sphaeroforma arctica JP610.</title>
        <authorList>
            <consortium name="The Broad Institute Genome Sequencing Platform"/>
            <person name="Russ C."/>
            <person name="Cuomo C."/>
            <person name="Young S.K."/>
            <person name="Zeng Q."/>
            <person name="Gargeya S."/>
            <person name="Alvarado L."/>
            <person name="Berlin A."/>
            <person name="Chapman S.B."/>
            <person name="Chen Z."/>
            <person name="Freedman E."/>
            <person name="Gellesch M."/>
            <person name="Goldberg J."/>
            <person name="Griggs A."/>
            <person name="Gujja S."/>
            <person name="Heilman E."/>
            <person name="Heiman D."/>
            <person name="Howarth C."/>
            <person name="Mehta T."/>
            <person name="Neiman D."/>
            <person name="Pearson M."/>
            <person name="Roberts A."/>
            <person name="Saif S."/>
            <person name="Shea T."/>
            <person name="Shenoy N."/>
            <person name="Sisk P."/>
            <person name="Stolte C."/>
            <person name="Sykes S."/>
            <person name="White J."/>
            <person name="Yandava C."/>
            <person name="Burger G."/>
            <person name="Gray M.W."/>
            <person name="Holland P.W.H."/>
            <person name="King N."/>
            <person name="Lang F.B.F."/>
            <person name="Roger A.J."/>
            <person name="Ruiz-Trillo I."/>
            <person name="Haas B."/>
            <person name="Nusbaum C."/>
            <person name="Birren B."/>
        </authorList>
    </citation>
    <scope>NUCLEOTIDE SEQUENCE [LARGE SCALE GENOMIC DNA]</scope>
    <source>
        <strain evidence="1 2">JP610</strain>
    </source>
</reference>
<dbReference type="GeneID" id="25902273"/>
<gene>
    <name evidence="1" type="ORF">SARC_01769</name>
</gene>
<dbReference type="RefSeq" id="XP_014159979.1">
    <property type="nucleotide sequence ID" value="XM_014304504.1"/>
</dbReference>
<dbReference type="STRING" id="667725.A0A0L0GAP6"/>